<dbReference type="InterPro" id="IPR050679">
    <property type="entry name" value="Bact_HTH_transcr_reg"/>
</dbReference>
<gene>
    <name evidence="5" type="primary">mngR_2</name>
    <name evidence="5" type="ORF">NCTC1935_04570</name>
</gene>
<dbReference type="CDD" id="cd07377">
    <property type="entry name" value="WHTH_GntR"/>
    <property type="match status" value="1"/>
</dbReference>
<evidence type="ECO:0000256" key="1">
    <source>
        <dbReference type="ARBA" id="ARBA00023015"/>
    </source>
</evidence>
<dbReference type="InterPro" id="IPR036388">
    <property type="entry name" value="WH-like_DNA-bd_sf"/>
</dbReference>
<protein>
    <submittedName>
        <fullName evidence="5">DNA-binding transcriptional repressor LldR</fullName>
    </submittedName>
</protein>
<dbReference type="SMART" id="SM00345">
    <property type="entry name" value="HTH_GNTR"/>
    <property type="match status" value="1"/>
</dbReference>
<organism evidence="5">
    <name type="scientific">Nocardia farcinica</name>
    <dbReference type="NCBI Taxonomy" id="37329"/>
    <lineage>
        <taxon>Bacteria</taxon>
        <taxon>Bacillati</taxon>
        <taxon>Actinomycetota</taxon>
        <taxon>Actinomycetes</taxon>
        <taxon>Mycobacteriales</taxon>
        <taxon>Nocardiaceae</taxon>
        <taxon>Nocardia</taxon>
    </lineage>
</organism>
<dbReference type="Pfam" id="PF00392">
    <property type="entry name" value="GntR"/>
    <property type="match status" value="1"/>
</dbReference>
<dbReference type="InterPro" id="IPR000524">
    <property type="entry name" value="Tscrpt_reg_HTH_GntR"/>
</dbReference>
<proteinExistence type="predicted"/>
<evidence type="ECO:0000256" key="3">
    <source>
        <dbReference type="ARBA" id="ARBA00023163"/>
    </source>
</evidence>
<dbReference type="EMBL" id="CAACYE010000005">
    <property type="protein sequence ID" value="VFA86708.1"/>
    <property type="molecule type" value="Genomic_DNA"/>
</dbReference>
<dbReference type="GO" id="GO:0045892">
    <property type="term" value="P:negative regulation of DNA-templated transcription"/>
    <property type="evidence" value="ECO:0007669"/>
    <property type="project" value="TreeGrafter"/>
</dbReference>
<evidence type="ECO:0000256" key="2">
    <source>
        <dbReference type="ARBA" id="ARBA00023125"/>
    </source>
</evidence>
<accession>A0A449H6J8</accession>
<dbReference type="GO" id="GO:0003700">
    <property type="term" value="F:DNA-binding transcription factor activity"/>
    <property type="evidence" value="ECO:0007669"/>
    <property type="project" value="InterPro"/>
</dbReference>
<dbReference type="PROSITE" id="PS50949">
    <property type="entry name" value="HTH_GNTR"/>
    <property type="match status" value="1"/>
</dbReference>
<dbReference type="AlphaFoldDB" id="A0A449H6J8"/>
<dbReference type="PANTHER" id="PTHR44846">
    <property type="entry name" value="MANNOSYL-D-GLYCERATE TRANSPORT/METABOLISM SYSTEM REPRESSOR MNGR-RELATED"/>
    <property type="match status" value="1"/>
</dbReference>
<evidence type="ECO:0000313" key="5">
    <source>
        <dbReference type="EMBL" id="VFA86708.1"/>
    </source>
</evidence>
<name>A0A449H6J8_NOCFR</name>
<dbReference type="InterPro" id="IPR036390">
    <property type="entry name" value="WH_DNA-bd_sf"/>
</dbReference>
<dbReference type="PANTHER" id="PTHR44846:SF17">
    <property type="entry name" value="GNTR-FAMILY TRANSCRIPTIONAL REGULATOR"/>
    <property type="match status" value="1"/>
</dbReference>
<dbReference type="Gene3D" id="1.10.10.10">
    <property type="entry name" value="Winged helix-like DNA-binding domain superfamily/Winged helix DNA-binding domain"/>
    <property type="match status" value="1"/>
</dbReference>
<evidence type="ECO:0000259" key="4">
    <source>
        <dbReference type="PROSITE" id="PS50949"/>
    </source>
</evidence>
<reference evidence="5" key="1">
    <citation type="submission" date="2019-02" db="EMBL/GenBank/DDBJ databases">
        <authorList>
            <consortium name="Pathogen Informatics"/>
        </authorList>
    </citation>
    <scope>NUCLEOTIDE SEQUENCE</scope>
    <source>
        <strain evidence="5">3012STDY6733949</strain>
    </source>
</reference>
<dbReference type="GO" id="GO:0003677">
    <property type="term" value="F:DNA binding"/>
    <property type="evidence" value="ECO:0007669"/>
    <property type="project" value="UniProtKB-KW"/>
</dbReference>
<dbReference type="RefSeq" id="WP_137353887.1">
    <property type="nucleotide sequence ID" value="NZ_CAACYE020000001.1"/>
</dbReference>
<keyword evidence="1" id="KW-0805">Transcription regulation</keyword>
<keyword evidence="3" id="KW-0804">Transcription</keyword>
<dbReference type="PRINTS" id="PR00035">
    <property type="entry name" value="HTHGNTR"/>
</dbReference>
<feature type="domain" description="HTH gntR-type" evidence="4">
    <location>
        <begin position="10"/>
        <end position="78"/>
    </location>
</feature>
<keyword evidence="2 5" id="KW-0238">DNA-binding</keyword>
<sequence>MDAIDPDDPRPASQQIANQLRAAILTRKFAPGERLPSGPQLMERYGVAKATAEQAIRILREEGLVVSRKGSGVYVRERTERPVGLRPHLERAFEAQAVTIDFAGFSGETLHGAIAEPIDRIREGRLRPDSLTIRLLVPDASIPWSLPARTDDLSDSPAFRRRATRIMERHASAIIDAVHELTDLGLVSSASAQVRAYPAVPLFKLYILNGEQAFFGYYPVREHKLELDGESVAIWDLMGKDATLFQHTTDADPESNDSQFVKQSQLWFESIWSSVARDYRP</sequence>
<dbReference type="SUPFAM" id="SSF46785">
    <property type="entry name" value="Winged helix' DNA-binding domain"/>
    <property type="match status" value="1"/>
</dbReference>